<feature type="coiled-coil region" evidence="1">
    <location>
        <begin position="254"/>
        <end position="288"/>
    </location>
</feature>
<feature type="signal peptide" evidence="2">
    <location>
        <begin position="1"/>
        <end position="21"/>
    </location>
</feature>
<keyword evidence="2" id="KW-0732">Signal</keyword>
<dbReference type="OrthoDB" id="676979at2759"/>
<accession>A0A9N9S877</accession>
<sequence length="383" mass="41041">MKLELNLAVILLISLIAVTNADSPTKAVNISMECTIGDVNYIYFGIETSCTAKGRLNIVNMNTTVTSIDGGCSRSNPNPRIRVFYVVGKVVQYVPSGLDVLFPNLMGFRFVSTQMKLVTKESLQPYPNLLMFASVGNQIEYLEKDLFMYNTKIEYISLRSNRISYIDPTVFSVIGNSLQQLYMEGQAIACGIGNTITPNSVKNALSKLSSSICADITNAPPLYILLLELKEQLASGGNESSTCQEELTACNGNLTEIQTNLTALNEEVTQLTTELETLNTTLLTANEELQSCNATAETCATDLETCQAGSGGTCTTDLATCEGDLATAEAATATCESDKATCDGDLVTCEADKGTCDGDLTTCNDGKAFCENCRINPGDIGCV</sequence>
<organism evidence="3 4">
    <name type="scientific">Chironomus riparius</name>
    <dbReference type="NCBI Taxonomy" id="315576"/>
    <lineage>
        <taxon>Eukaryota</taxon>
        <taxon>Metazoa</taxon>
        <taxon>Ecdysozoa</taxon>
        <taxon>Arthropoda</taxon>
        <taxon>Hexapoda</taxon>
        <taxon>Insecta</taxon>
        <taxon>Pterygota</taxon>
        <taxon>Neoptera</taxon>
        <taxon>Endopterygota</taxon>
        <taxon>Diptera</taxon>
        <taxon>Nematocera</taxon>
        <taxon>Chironomoidea</taxon>
        <taxon>Chironomidae</taxon>
        <taxon>Chironominae</taxon>
        <taxon>Chironomus</taxon>
    </lineage>
</organism>
<dbReference type="AlphaFoldDB" id="A0A9N9S877"/>
<feature type="chain" id="PRO_5040217873" evidence="2">
    <location>
        <begin position="22"/>
        <end position="383"/>
    </location>
</feature>
<reference evidence="3" key="2">
    <citation type="submission" date="2022-10" db="EMBL/GenBank/DDBJ databases">
        <authorList>
            <consortium name="ENA_rothamsted_submissions"/>
            <consortium name="culmorum"/>
            <person name="King R."/>
        </authorList>
    </citation>
    <scope>NUCLEOTIDE SEQUENCE</scope>
</reference>
<reference evidence="3" key="1">
    <citation type="submission" date="2022-01" db="EMBL/GenBank/DDBJ databases">
        <authorList>
            <person name="King R."/>
        </authorList>
    </citation>
    <scope>NUCLEOTIDE SEQUENCE</scope>
</reference>
<evidence type="ECO:0000256" key="1">
    <source>
        <dbReference type="SAM" id="Coils"/>
    </source>
</evidence>
<keyword evidence="4" id="KW-1185">Reference proteome</keyword>
<keyword evidence="1" id="KW-0175">Coiled coil</keyword>
<dbReference type="InterPro" id="IPR032675">
    <property type="entry name" value="LRR_dom_sf"/>
</dbReference>
<protein>
    <submittedName>
        <fullName evidence="3">Uncharacterized protein</fullName>
    </submittedName>
</protein>
<dbReference type="Gene3D" id="3.80.10.10">
    <property type="entry name" value="Ribonuclease Inhibitor"/>
    <property type="match status" value="1"/>
</dbReference>
<dbReference type="EMBL" id="OU895880">
    <property type="protein sequence ID" value="CAG9810082.1"/>
    <property type="molecule type" value="Genomic_DNA"/>
</dbReference>
<dbReference type="SUPFAM" id="SSF52058">
    <property type="entry name" value="L domain-like"/>
    <property type="match status" value="1"/>
</dbReference>
<proteinExistence type="predicted"/>
<gene>
    <name evidence="3" type="ORF">CHIRRI_LOCUS12899</name>
</gene>
<evidence type="ECO:0000313" key="4">
    <source>
        <dbReference type="Proteomes" id="UP001153620"/>
    </source>
</evidence>
<evidence type="ECO:0000313" key="3">
    <source>
        <dbReference type="EMBL" id="CAG9810082.1"/>
    </source>
</evidence>
<dbReference type="Proteomes" id="UP001153620">
    <property type="component" value="Chromosome 4"/>
</dbReference>
<name>A0A9N9S877_9DIPT</name>
<evidence type="ECO:0000256" key="2">
    <source>
        <dbReference type="SAM" id="SignalP"/>
    </source>
</evidence>